<organism evidence="1">
    <name type="scientific">viral metagenome</name>
    <dbReference type="NCBI Taxonomy" id="1070528"/>
    <lineage>
        <taxon>unclassified sequences</taxon>
        <taxon>metagenomes</taxon>
        <taxon>organismal metagenomes</taxon>
    </lineage>
</organism>
<protein>
    <submittedName>
        <fullName evidence="1">Uncharacterized protein</fullName>
    </submittedName>
</protein>
<dbReference type="Gene3D" id="2.20.25.10">
    <property type="match status" value="1"/>
</dbReference>
<accession>A0A6C0LYT6</accession>
<reference evidence="1" key="1">
    <citation type="journal article" date="2020" name="Nature">
        <title>Giant virus diversity and host interactions through global metagenomics.</title>
        <authorList>
            <person name="Schulz F."/>
            <person name="Roux S."/>
            <person name="Paez-Espino D."/>
            <person name="Jungbluth S."/>
            <person name="Walsh D.A."/>
            <person name="Denef V.J."/>
            <person name="McMahon K.D."/>
            <person name="Konstantinidis K.T."/>
            <person name="Eloe-Fadrosh E.A."/>
            <person name="Kyrpides N.C."/>
            <person name="Woyke T."/>
        </authorList>
    </citation>
    <scope>NUCLEOTIDE SEQUENCE</scope>
    <source>
        <strain evidence="1">GVMAG-S-1035085-51</strain>
    </source>
</reference>
<proteinExistence type="predicted"/>
<dbReference type="AlphaFoldDB" id="A0A6C0LYT6"/>
<dbReference type="EMBL" id="MN740615">
    <property type="protein sequence ID" value="QHU35919.1"/>
    <property type="molecule type" value="Genomic_DNA"/>
</dbReference>
<sequence>MEYCKNCNDSLDITRNTKREDGNIKTITNPEELSKLRIEEGYQYMINFNEGTLKDYIIDNGLKKEDEINLYNKFKTLVKQQKNVAQFIFLCSNCNTSYVIQPGTILFNISFDTKNKTGEDDEVLNIIQNPILPRTHDYICPNKSCDTLKSDKNKEAVFYRDRHGYNTKYVCCVCLTRWNV</sequence>
<evidence type="ECO:0000313" key="1">
    <source>
        <dbReference type="EMBL" id="QHU35919.1"/>
    </source>
</evidence>
<name>A0A6C0LYT6_9ZZZZ</name>